<dbReference type="EMBL" id="JARPMG010000010">
    <property type="protein sequence ID" value="KAJ8098016.1"/>
    <property type="molecule type" value="Genomic_DNA"/>
</dbReference>
<evidence type="ECO:0000256" key="1">
    <source>
        <dbReference type="ARBA" id="ARBA00004090"/>
    </source>
</evidence>
<evidence type="ECO:0000256" key="7">
    <source>
        <dbReference type="ARBA" id="ARBA00023242"/>
    </source>
</evidence>
<comment type="function">
    <text evidence="1 8">Involved in nucleolar integrity and required for processing of the pre-rRNA for the 60S ribosome subunit.</text>
</comment>
<keyword evidence="5 8" id="KW-0698">rRNA processing</keyword>
<keyword evidence="11" id="KW-1185">Reference proteome</keyword>
<dbReference type="GO" id="GO:0006364">
    <property type="term" value="P:rRNA processing"/>
    <property type="evidence" value="ECO:0007669"/>
    <property type="project" value="UniProtKB-UniRule"/>
</dbReference>
<dbReference type="Proteomes" id="UP001217417">
    <property type="component" value="Unassembled WGS sequence"/>
</dbReference>
<feature type="region of interest" description="Disordered" evidence="9">
    <location>
        <begin position="47"/>
        <end position="68"/>
    </location>
</feature>
<feature type="compositionally biased region" description="Basic residues" evidence="9">
    <location>
        <begin position="105"/>
        <end position="119"/>
    </location>
</feature>
<gene>
    <name evidence="10" type="ORF">POJ06DRAFT_260712</name>
</gene>
<keyword evidence="4 8" id="KW-0690">Ribosome biogenesis</keyword>
<accession>A0AAD7QNC6</accession>
<name>A0AAD7QNC6_9ASCO</name>
<dbReference type="GO" id="GO:0005730">
    <property type="term" value="C:nucleolus"/>
    <property type="evidence" value="ECO:0007669"/>
    <property type="project" value="UniProtKB-SubCell"/>
</dbReference>
<evidence type="ECO:0000256" key="5">
    <source>
        <dbReference type="ARBA" id="ARBA00022552"/>
    </source>
</evidence>
<evidence type="ECO:0000313" key="11">
    <source>
        <dbReference type="Proteomes" id="UP001217417"/>
    </source>
</evidence>
<dbReference type="Pfam" id="PF03879">
    <property type="entry name" value="Cgr1"/>
    <property type="match status" value="1"/>
</dbReference>
<comment type="caution">
    <text evidence="10">The sequence shown here is derived from an EMBL/GenBank/DDBJ whole genome shotgun (WGS) entry which is preliminary data.</text>
</comment>
<sequence>MSTEEDIVNSTVPGAGAIKKNLGLRKNGKQWKESKTPQRIRAIGVSKTAWQKRDQERQDRAALKERERAMTEERKEAIRERVRRIKERAEEKAEKERYAKLSEKMHRKRVERLKRREKRNKLLKER</sequence>
<keyword evidence="6" id="KW-0175">Coiled coil</keyword>
<comment type="similarity">
    <text evidence="3 8">Belongs to the CGR1 family.</text>
</comment>
<evidence type="ECO:0000256" key="3">
    <source>
        <dbReference type="ARBA" id="ARBA00007869"/>
    </source>
</evidence>
<dbReference type="RefSeq" id="XP_056041466.1">
    <property type="nucleotide sequence ID" value="XM_056188523.1"/>
</dbReference>
<evidence type="ECO:0000313" key="10">
    <source>
        <dbReference type="EMBL" id="KAJ8098016.1"/>
    </source>
</evidence>
<evidence type="ECO:0000256" key="6">
    <source>
        <dbReference type="ARBA" id="ARBA00023054"/>
    </source>
</evidence>
<feature type="region of interest" description="Disordered" evidence="9">
    <location>
        <begin position="87"/>
        <end position="126"/>
    </location>
</feature>
<evidence type="ECO:0000256" key="9">
    <source>
        <dbReference type="SAM" id="MobiDB-lite"/>
    </source>
</evidence>
<dbReference type="InterPro" id="IPR005579">
    <property type="entry name" value="Cgr1-like"/>
</dbReference>
<evidence type="ECO:0000256" key="8">
    <source>
        <dbReference type="RuleBase" id="RU363084"/>
    </source>
</evidence>
<dbReference type="AlphaFoldDB" id="A0AAD7QNC6"/>
<dbReference type="GeneID" id="80883689"/>
<keyword evidence="7 8" id="KW-0539">Nucleus</keyword>
<feature type="compositionally biased region" description="Basic and acidic residues" evidence="9">
    <location>
        <begin position="87"/>
        <end position="104"/>
    </location>
</feature>
<evidence type="ECO:0000256" key="4">
    <source>
        <dbReference type="ARBA" id="ARBA00022517"/>
    </source>
</evidence>
<reference evidence="10" key="1">
    <citation type="submission" date="2023-03" db="EMBL/GenBank/DDBJ databases">
        <title>Near-Complete genome sequence of Lipomyces tetrasporous NRRL Y-64009, an oleaginous yeast capable of growing on lignocellulosic hydrolysates.</title>
        <authorList>
            <consortium name="Lawrence Berkeley National Laboratory"/>
            <person name="Jagtap S.S."/>
            <person name="Liu J.-J."/>
            <person name="Walukiewicz H.E."/>
            <person name="Pangilinan J."/>
            <person name="Lipzen A."/>
            <person name="Ahrendt S."/>
            <person name="Koriabine M."/>
            <person name="Cobaugh K."/>
            <person name="Salamov A."/>
            <person name="Yoshinaga Y."/>
            <person name="Ng V."/>
            <person name="Daum C."/>
            <person name="Grigoriev I.V."/>
            <person name="Slininger P.J."/>
            <person name="Dien B.S."/>
            <person name="Jin Y.-S."/>
            <person name="Rao C.V."/>
        </authorList>
    </citation>
    <scope>NUCLEOTIDE SEQUENCE</scope>
    <source>
        <strain evidence="10">NRRL Y-64009</strain>
    </source>
</reference>
<organism evidence="10 11">
    <name type="scientific">Lipomyces tetrasporus</name>
    <dbReference type="NCBI Taxonomy" id="54092"/>
    <lineage>
        <taxon>Eukaryota</taxon>
        <taxon>Fungi</taxon>
        <taxon>Dikarya</taxon>
        <taxon>Ascomycota</taxon>
        <taxon>Saccharomycotina</taxon>
        <taxon>Lipomycetes</taxon>
        <taxon>Lipomycetales</taxon>
        <taxon>Lipomycetaceae</taxon>
        <taxon>Lipomyces</taxon>
    </lineage>
</organism>
<protein>
    <recommendedName>
        <fullName evidence="8">rRNA-processing protein</fullName>
    </recommendedName>
</protein>
<proteinExistence type="inferred from homology"/>
<feature type="compositionally biased region" description="Basic and acidic residues" evidence="9">
    <location>
        <begin position="51"/>
        <end position="68"/>
    </location>
</feature>
<comment type="subcellular location">
    <subcellularLocation>
        <location evidence="2 8">Nucleus</location>
        <location evidence="2 8">Nucleolus</location>
    </subcellularLocation>
</comment>
<evidence type="ECO:0000256" key="2">
    <source>
        <dbReference type="ARBA" id="ARBA00004604"/>
    </source>
</evidence>